<feature type="compositionally biased region" description="Low complexity" evidence="1">
    <location>
        <begin position="68"/>
        <end position="86"/>
    </location>
</feature>
<accession>A0AA40KAW9</accession>
<feature type="compositionally biased region" description="Gly residues" evidence="1">
    <location>
        <begin position="120"/>
        <end position="130"/>
    </location>
</feature>
<dbReference type="AlphaFoldDB" id="A0AA40KAW9"/>
<evidence type="ECO:0000256" key="1">
    <source>
        <dbReference type="SAM" id="MobiDB-lite"/>
    </source>
</evidence>
<comment type="caution">
    <text evidence="2">The sequence shown here is derived from an EMBL/GenBank/DDBJ whole genome shotgun (WGS) entry which is preliminary data.</text>
</comment>
<organism evidence="2 3">
    <name type="scientific">Schizothecium vesticola</name>
    <dbReference type="NCBI Taxonomy" id="314040"/>
    <lineage>
        <taxon>Eukaryota</taxon>
        <taxon>Fungi</taxon>
        <taxon>Dikarya</taxon>
        <taxon>Ascomycota</taxon>
        <taxon>Pezizomycotina</taxon>
        <taxon>Sordariomycetes</taxon>
        <taxon>Sordariomycetidae</taxon>
        <taxon>Sordariales</taxon>
        <taxon>Schizotheciaceae</taxon>
        <taxon>Schizothecium</taxon>
    </lineage>
</organism>
<evidence type="ECO:0000313" key="3">
    <source>
        <dbReference type="Proteomes" id="UP001172155"/>
    </source>
</evidence>
<gene>
    <name evidence="2" type="ORF">B0T18DRAFT_426537</name>
</gene>
<feature type="region of interest" description="Disordered" evidence="1">
    <location>
        <begin position="1"/>
        <end position="177"/>
    </location>
</feature>
<feature type="compositionally biased region" description="Pro residues" evidence="1">
    <location>
        <begin position="15"/>
        <end position="27"/>
    </location>
</feature>
<dbReference type="EMBL" id="JAUKUD010000002">
    <property type="protein sequence ID" value="KAK0751982.1"/>
    <property type="molecule type" value="Genomic_DNA"/>
</dbReference>
<proteinExistence type="predicted"/>
<feature type="compositionally biased region" description="Polar residues" evidence="1">
    <location>
        <begin position="46"/>
        <end position="57"/>
    </location>
</feature>
<sequence>MAERFRPAHPGGGGRPPPSRTANPPPTTNHAAPPSAAAPTNSSTTVRRNLFQSQLTRRPTGPAATIVPAIDSDSDSPSSPSATSAAETLRLDDPRAAHALLFPTGSGNDYGMRSPTDARSGGGGGGGGLGFPDEDIVIRDKNGEVELSGDPASPDVGGGGGGGNNGVGEEDDDEEAAAAAEAAAAVEAEKERQRLAEAVRQHQVDQNSVPVQPEELLEAVRASLKAKVAALADDNWMYEREDLPRNR</sequence>
<name>A0AA40KAW9_9PEZI</name>
<feature type="compositionally biased region" description="Gly residues" evidence="1">
    <location>
        <begin position="156"/>
        <end position="166"/>
    </location>
</feature>
<keyword evidence="3" id="KW-1185">Reference proteome</keyword>
<feature type="compositionally biased region" description="Low complexity" evidence="1">
    <location>
        <begin position="28"/>
        <end position="45"/>
    </location>
</feature>
<reference evidence="2" key="1">
    <citation type="submission" date="2023-06" db="EMBL/GenBank/DDBJ databases">
        <title>Genome-scale phylogeny and comparative genomics of the fungal order Sordariales.</title>
        <authorList>
            <consortium name="Lawrence Berkeley National Laboratory"/>
            <person name="Hensen N."/>
            <person name="Bonometti L."/>
            <person name="Westerberg I."/>
            <person name="Brannstrom I.O."/>
            <person name="Guillou S."/>
            <person name="Cros-Aarteil S."/>
            <person name="Calhoun S."/>
            <person name="Haridas S."/>
            <person name="Kuo A."/>
            <person name="Mondo S."/>
            <person name="Pangilinan J."/>
            <person name="Riley R."/>
            <person name="LaButti K."/>
            <person name="Andreopoulos B."/>
            <person name="Lipzen A."/>
            <person name="Chen C."/>
            <person name="Yanf M."/>
            <person name="Daum C."/>
            <person name="Ng V."/>
            <person name="Clum A."/>
            <person name="Steindorff A."/>
            <person name="Ohm R."/>
            <person name="Martin F."/>
            <person name="Silar P."/>
            <person name="Natvig D."/>
            <person name="Lalanne C."/>
            <person name="Gautier V."/>
            <person name="Ament-velasquez S.L."/>
            <person name="Kruys A."/>
            <person name="Hutchinson M.I."/>
            <person name="Powell A.J."/>
            <person name="Barry K."/>
            <person name="Miller A.N."/>
            <person name="Grigoriev I.V."/>
            <person name="Debuchy R."/>
            <person name="Gladieux P."/>
            <person name="Thoren M.H."/>
            <person name="Johannesson H."/>
        </authorList>
    </citation>
    <scope>NUCLEOTIDE SEQUENCE</scope>
    <source>
        <strain evidence="2">SMH3187-1</strain>
    </source>
</reference>
<protein>
    <submittedName>
        <fullName evidence="2">Uncharacterized protein</fullName>
    </submittedName>
</protein>
<evidence type="ECO:0000313" key="2">
    <source>
        <dbReference type="EMBL" id="KAK0751982.1"/>
    </source>
</evidence>
<dbReference type="Proteomes" id="UP001172155">
    <property type="component" value="Unassembled WGS sequence"/>
</dbReference>